<name>A0A3A8QTJ3_9BACT</name>
<gene>
    <name evidence="2" type="ORF">D7W81_08175</name>
</gene>
<evidence type="ECO:0000313" key="3">
    <source>
        <dbReference type="Proteomes" id="UP000267003"/>
    </source>
</evidence>
<keyword evidence="3" id="KW-1185">Reference proteome</keyword>
<sequence>MRRAVLPKVASLLMLFAVAPAFAAEDTQVSSVQAPVEGDTCSVCGPAPCCVVLWTAWCGCPFGDKAETVASFVDEAPAEELLACAPQSQPQTASEQGQTL</sequence>
<protein>
    <recommendedName>
        <fullName evidence="4">Secreted protein</fullName>
    </recommendedName>
</protein>
<feature type="chain" id="PRO_5017214799" description="Secreted protein" evidence="1">
    <location>
        <begin position="24"/>
        <end position="100"/>
    </location>
</feature>
<reference evidence="3" key="1">
    <citation type="submission" date="2018-09" db="EMBL/GenBank/DDBJ databases">
        <authorList>
            <person name="Livingstone P.G."/>
            <person name="Whitworth D.E."/>
        </authorList>
    </citation>
    <scope>NUCLEOTIDE SEQUENCE [LARGE SCALE GENOMIC DNA]</scope>
    <source>
        <strain evidence="3">AB050A</strain>
    </source>
</reference>
<dbReference type="EMBL" id="RAWK01000037">
    <property type="protein sequence ID" value="RKH71078.1"/>
    <property type="molecule type" value="Genomic_DNA"/>
</dbReference>
<comment type="caution">
    <text evidence="2">The sequence shown here is derived from an EMBL/GenBank/DDBJ whole genome shotgun (WGS) entry which is preliminary data.</text>
</comment>
<keyword evidence="1" id="KW-0732">Signal</keyword>
<evidence type="ECO:0000256" key="1">
    <source>
        <dbReference type="SAM" id="SignalP"/>
    </source>
</evidence>
<dbReference type="AlphaFoldDB" id="A0A3A8QTJ3"/>
<organism evidence="2 3">
    <name type="scientific">Corallococcus aberystwythensis</name>
    <dbReference type="NCBI Taxonomy" id="2316722"/>
    <lineage>
        <taxon>Bacteria</taxon>
        <taxon>Pseudomonadati</taxon>
        <taxon>Myxococcota</taxon>
        <taxon>Myxococcia</taxon>
        <taxon>Myxococcales</taxon>
        <taxon>Cystobacterineae</taxon>
        <taxon>Myxococcaceae</taxon>
        <taxon>Corallococcus</taxon>
    </lineage>
</organism>
<evidence type="ECO:0000313" key="2">
    <source>
        <dbReference type="EMBL" id="RKH71078.1"/>
    </source>
</evidence>
<dbReference type="Proteomes" id="UP000267003">
    <property type="component" value="Unassembled WGS sequence"/>
</dbReference>
<feature type="signal peptide" evidence="1">
    <location>
        <begin position="1"/>
        <end position="23"/>
    </location>
</feature>
<proteinExistence type="predicted"/>
<evidence type="ECO:0008006" key="4">
    <source>
        <dbReference type="Google" id="ProtNLM"/>
    </source>
</evidence>
<accession>A0A3A8QTJ3</accession>